<dbReference type="AlphaFoldDB" id="B6AFI0"/>
<dbReference type="OrthoDB" id="4096362at2759"/>
<feature type="domain" description="Palmitoyltransferase DHHC" evidence="11">
    <location>
        <begin position="110"/>
        <end position="245"/>
    </location>
</feature>
<keyword evidence="3 10" id="KW-0812">Transmembrane</keyword>
<evidence type="ECO:0000256" key="5">
    <source>
        <dbReference type="ARBA" id="ARBA00023136"/>
    </source>
</evidence>
<protein>
    <recommendedName>
        <fullName evidence="10">Palmitoyltransferase</fullName>
        <ecNumber evidence="10">2.3.1.225</ecNumber>
    </recommendedName>
</protein>
<proteinExistence type="inferred from homology"/>
<comment type="similarity">
    <text evidence="10">Belongs to the DHHC palmitoyltransferase family.</text>
</comment>
<feature type="transmembrane region" description="Helical" evidence="10">
    <location>
        <begin position="55"/>
        <end position="76"/>
    </location>
</feature>
<evidence type="ECO:0000256" key="9">
    <source>
        <dbReference type="ARBA" id="ARBA00048048"/>
    </source>
</evidence>
<dbReference type="EMBL" id="DS989731">
    <property type="protein sequence ID" value="EEA06971.1"/>
    <property type="molecule type" value="Genomic_DNA"/>
</dbReference>
<dbReference type="eggNOG" id="KOG1311">
    <property type="taxonomic scope" value="Eukaryota"/>
</dbReference>
<dbReference type="PROSITE" id="PS50216">
    <property type="entry name" value="DHHC"/>
    <property type="match status" value="1"/>
</dbReference>
<evidence type="ECO:0000256" key="6">
    <source>
        <dbReference type="ARBA" id="ARBA00023139"/>
    </source>
</evidence>
<dbReference type="GO" id="GO:0006612">
    <property type="term" value="P:protein targeting to membrane"/>
    <property type="evidence" value="ECO:0007669"/>
    <property type="project" value="TreeGrafter"/>
</dbReference>
<keyword evidence="5 10" id="KW-0472">Membrane</keyword>
<evidence type="ECO:0000256" key="1">
    <source>
        <dbReference type="ARBA" id="ARBA00004127"/>
    </source>
</evidence>
<evidence type="ECO:0000256" key="3">
    <source>
        <dbReference type="ARBA" id="ARBA00022692"/>
    </source>
</evidence>
<dbReference type="GO" id="GO:0005794">
    <property type="term" value="C:Golgi apparatus"/>
    <property type="evidence" value="ECO:0007669"/>
    <property type="project" value="TreeGrafter"/>
</dbReference>
<dbReference type="STRING" id="441375.B6AFI0"/>
<dbReference type="Pfam" id="PF01529">
    <property type="entry name" value="DHHC"/>
    <property type="match status" value="1"/>
</dbReference>
<dbReference type="Proteomes" id="UP000001460">
    <property type="component" value="Unassembled WGS sequence"/>
</dbReference>
<dbReference type="GO" id="GO:0005783">
    <property type="term" value="C:endoplasmic reticulum"/>
    <property type="evidence" value="ECO:0007669"/>
    <property type="project" value="TreeGrafter"/>
</dbReference>
<comment type="catalytic activity">
    <reaction evidence="9 10">
        <text>L-cysteinyl-[protein] + hexadecanoyl-CoA = S-hexadecanoyl-L-cysteinyl-[protein] + CoA</text>
        <dbReference type="Rhea" id="RHEA:36683"/>
        <dbReference type="Rhea" id="RHEA-COMP:10131"/>
        <dbReference type="Rhea" id="RHEA-COMP:11032"/>
        <dbReference type="ChEBI" id="CHEBI:29950"/>
        <dbReference type="ChEBI" id="CHEBI:57287"/>
        <dbReference type="ChEBI" id="CHEBI:57379"/>
        <dbReference type="ChEBI" id="CHEBI:74151"/>
        <dbReference type="EC" id="2.3.1.225"/>
    </reaction>
</comment>
<feature type="transmembrane region" description="Helical" evidence="10">
    <location>
        <begin position="24"/>
        <end position="48"/>
    </location>
</feature>
<evidence type="ECO:0000259" key="11">
    <source>
        <dbReference type="Pfam" id="PF01529"/>
    </source>
</evidence>
<dbReference type="PANTHER" id="PTHR22883:SF43">
    <property type="entry name" value="PALMITOYLTRANSFERASE APP"/>
    <property type="match status" value="1"/>
</dbReference>
<dbReference type="OMA" id="RLETHTI"/>
<evidence type="ECO:0000256" key="10">
    <source>
        <dbReference type="RuleBase" id="RU079119"/>
    </source>
</evidence>
<reference evidence="12" key="1">
    <citation type="submission" date="2008-06" db="EMBL/GenBank/DDBJ databases">
        <authorList>
            <person name="Lorenzi H."/>
            <person name="Inman J."/>
            <person name="Miller J."/>
            <person name="Schobel S."/>
            <person name="Amedeo P."/>
            <person name="Caler E.V."/>
            <person name="da Silva J."/>
        </authorList>
    </citation>
    <scope>NUCLEOTIDE SEQUENCE [LARGE SCALE GENOMIC DNA]</scope>
    <source>
        <strain evidence="12">RN66</strain>
    </source>
</reference>
<evidence type="ECO:0000256" key="7">
    <source>
        <dbReference type="ARBA" id="ARBA00023288"/>
    </source>
</evidence>
<keyword evidence="2 10" id="KW-0808">Transferase</keyword>
<keyword evidence="7" id="KW-0449">Lipoprotein</keyword>
<dbReference type="EC" id="2.3.1.225" evidence="10"/>
<accession>B6AFI0</accession>
<dbReference type="InterPro" id="IPR039859">
    <property type="entry name" value="PFA4/ZDH16/20/ERF2-like"/>
</dbReference>
<dbReference type="VEuPathDB" id="CryptoDB:CMU_033560"/>
<evidence type="ECO:0000256" key="2">
    <source>
        <dbReference type="ARBA" id="ARBA00022679"/>
    </source>
</evidence>
<dbReference type="GeneID" id="6996581"/>
<evidence type="ECO:0000313" key="13">
    <source>
        <dbReference type="Proteomes" id="UP000001460"/>
    </source>
</evidence>
<name>B6AFI0_CRYMR</name>
<evidence type="ECO:0000256" key="4">
    <source>
        <dbReference type="ARBA" id="ARBA00022989"/>
    </source>
</evidence>
<sequence length="283" mass="31599">MSKNVGNCKLLLNGKFAITPGQNILIVSLVVIFGPYVIFFATVAPWLINHDYYSILVISIMCTVVLIPVFLFASFVNPGIVPQESLNPNKTYTAPSSITLDIPINGHIFRAKYCISCRVYRSLRSVHCKLCGTCIDRFDHHCPWIGSCIGSGNYRLFLLFISVLSVAEVLLLTGSCIMVLNVVHESEIKSAHSHHGLIFLETMKIAAGAVIVMGFSFFTVIFSSILMFFHCYLCFVNRTTYEQLRHTFTDTSNPWNSGLVRNICEVVLGNCIDFSNDYVIGDK</sequence>
<keyword evidence="8 10" id="KW-0012">Acyltransferase</keyword>
<evidence type="ECO:0000256" key="8">
    <source>
        <dbReference type="ARBA" id="ARBA00023315"/>
    </source>
</evidence>
<feature type="transmembrane region" description="Helical" evidence="10">
    <location>
        <begin position="156"/>
        <end position="184"/>
    </location>
</feature>
<keyword evidence="4 10" id="KW-1133">Transmembrane helix</keyword>
<dbReference type="InterPro" id="IPR001594">
    <property type="entry name" value="Palmitoyltrfase_DHHC"/>
</dbReference>
<keyword evidence="6" id="KW-0564">Palmitate</keyword>
<organism evidence="12 13">
    <name type="scientific">Cryptosporidium muris (strain RN66)</name>
    <dbReference type="NCBI Taxonomy" id="441375"/>
    <lineage>
        <taxon>Eukaryota</taxon>
        <taxon>Sar</taxon>
        <taxon>Alveolata</taxon>
        <taxon>Apicomplexa</taxon>
        <taxon>Conoidasida</taxon>
        <taxon>Coccidia</taxon>
        <taxon>Eucoccidiorida</taxon>
        <taxon>Eimeriorina</taxon>
        <taxon>Cryptosporidiidae</taxon>
        <taxon>Cryptosporidium</taxon>
    </lineage>
</organism>
<evidence type="ECO:0000313" key="12">
    <source>
        <dbReference type="EMBL" id="EEA06971.1"/>
    </source>
</evidence>
<keyword evidence="13" id="KW-1185">Reference proteome</keyword>
<dbReference type="PANTHER" id="PTHR22883">
    <property type="entry name" value="ZINC FINGER DHHC DOMAIN CONTAINING PROTEIN"/>
    <property type="match status" value="1"/>
</dbReference>
<dbReference type="RefSeq" id="XP_002141320.1">
    <property type="nucleotide sequence ID" value="XM_002141284.1"/>
</dbReference>
<gene>
    <name evidence="12" type="ORF">CMU_033560</name>
</gene>
<feature type="transmembrane region" description="Helical" evidence="10">
    <location>
        <begin position="205"/>
        <end position="229"/>
    </location>
</feature>
<comment type="domain">
    <text evidence="10">The DHHC domain is required for palmitoyltransferase activity.</text>
</comment>
<comment type="subcellular location">
    <subcellularLocation>
        <location evidence="1">Endomembrane system</location>
        <topology evidence="1">Multi-pass membrane protein</topology>
    </subcellularLocation>
</comment>
<dbReference type="GO" id="GO:0019706">
    <property type="term" value="F:protein-cysteine S-palmitoyltransferase activity"/>
    <property type="evidence" value="ECO:0007669"/>
    <property type="project" value="UniProtKB-EC"/>
</dbReference>